<dbReference type="GO" id="GO:0016722">
    <property type="term" value="F:oxidoreductase activity, acting on metal ions"/>
    <property type="evidence" value="ECO:0007669"/>
    <property type="project" value="InterPro"/>
</dbReference>
<evidence type="ECO:0000256" key="2">
    <source>
        <dbReference type="RuleBase" id="RU003875"/>
    </source>
</evidence>
<dbReference type="NCBIfam" id="NF006975">
    <property type="entry name" value="PRK09448.1"/>
    <property type="match status" value="1"/>
</dbReference>
<dbReference type="PROSITE" id="PS00818">
    <property type="entry name" value="DPS_1"/>
    <property type="match status" value="1"/>
</dbReference>
<sequence length="178" mass="19468">MVSSDGQSERDLLPFSTKLDIPASTRSEVVSLLGQRLAACIDLQSHCKHAHWNVKGHKFLSLHELFDRIHASVLDYGDLIAERIVQLGGVADGTVKQVAQRSELIDYPGALSAGHQHVAALSDSLSQFGRTARIGIEEMNALEDAVSADVLTEVARGVDRWLWFVEAHEQHEGGHAAR</sequence>
<gene>
    <name evidence="4" type="primary">dps</name>
    <name evidence="4" type="synonym">pexB</name>
    <name evidence="4" type="ORF">HKW67_00415</name>
</gene>
<dbReference type="KEGG" id="ggr:HKW67_00415"/>
<dbReference type="Proteomes" id="UP000500938">
    <property type="component" value="Chromosome"/>
</dbReference>
<proteinExistence type="inferred from homology"/>
<dbReference type="PANTHER" id="PTHR42932">
    <property type="entry name" value="GENERAL STRESS PROTEIN 20U"/>
    <property type="match status" value="1"/>
</dbReference>
<dbReference type="InterPro" id="IPR012347">
    <property type="entry name" value="Ferritin-like"/>
</dbReference>
<reference evidence="4 5" key="1">
    <citation type="submission" date="2020-05" db="EMBL/GenBank/DDBJ databases">
        <title>Complete genome sequence of Gemmatimonas greenlandica TET16.</title>
        <authorList>
            <person name="Zeng Y."/>
        </authorList>
    </citation>
    <scope>NUCLEOTIDE SEQUENCE [LARGE SCALE GENOMIC DNA]</scope>
    <source>
        <strain evidence="4 5">TET16</strain>
    </source>
</reference>
<dbReference type="GO" id="GO:0008199">
    <property type="term" value="F:ferric iron binding"/>
    <property type="evidence" value="ECO:0007669"/>
    <property type="project" value="InterPro"/>
</dbReference>
<dbReference type="InterPro" id="IPR002177">
    <property type="entry name" value="DPS_DNA-bd"/>
</dbReference>
<feature type="domain" description="Ferritin/DPS" evidence="3">
    <location>
        <begin position="32"/>
        <end position="168"/>
    </location>
</feature>
<keyword evidence="5" id="KW-1185">Reference proteome</keyword>
<dbReference type="EMBL" id="CP053085">
    <property type="protein sequence ID" value="QJR38058.1"/>
    <property type="molecule type" value="Genomic_DNA"/>
</dbReference>
<dbReference type="SUPFAM" id="SSF47240">
    <property type="entry name" value="Ferritin-like"/>
    <property type="match status" value="1"/>
</dbReference>
<comment type="similarity">
    <text evidence="1 2">Belongs to the Dps family.</text>
</comment>
<evidence type="ECO:0000313" key="4">
    <source>
        <dbReference type="EMBL" id="QJR38058.1"/>
    </source>
</evidence>
<dbReference type="InterPro" id="IPR008331">
    <property type="entry name" value="Ferritin_DPS_dom"/>
</dbReference>
<name>A0A6M4IV53_9BACT</name>
<protein>
    <submittedName>
        <fullName evidence="4">DNA starvation/stationary phase protection protein Dps</fullName>
    </submittedName>
</protein>
<dbReference type="InterPro" id="IPR009078">
    <property type="entry name" value="Ferritin-like_SF"/>
</dbReference>
<accession>A0A6M4IV53</accession>
<dbReference type="PRINTS" id="PR01346">
    <property type="entry name" value="HELNAPAPROT"/>
</dbReference>
<dbReference type="CDD" id="cd01043">
    <property type="entry name" value="DPS"/>
    <property type="match status" value="1"/>
</dbReference>
<organism evidence="4 5">
    <name type="scientific">Gemmatimonas groenlandica</name>
    <dbReference type="NCBI Taxonomy" id="2732249"/>
    <lineage>
        <taxon>Bacteria</taxon>
        <taxon>Pseudomonadati</taxon>
        <taxon>Gemmatimonadota</taxon>
        <taxon>Gemmatimonadia</taxon>
        <taxon>Gemmatimonadales</taxon>
        <taxon>Gemmatimonadaceae</taxon>
        <taxon>Gemmatimonas</taxon>
    </lineage>
</organism>
<dbReference type="Pfam" id="PF00210">
    <property type="entry name" value="Ferritin"/>
    <property type="match status" value="1"/>
</dbReference>
<dbReference type="Gene3D" id="1.20.1260.10">
    <property type="match status" value="1"/>
</dbReference>
<evidence type="ECO:0000259" key="3">
    <source>
        <dbReference type="Pfam" id="PF00210"/>
    </source>
</evidence>
<dbReference type="PANTHER" id="PTHR42932:SF3">
    <property type="entry name" value="DNA PROTECTION DURING STARVATION PROTEIN"/>
    <property type="match status" value="1"/>
</dbReference>
<evidence type="ECO:0000313" key="5">
    <source>
        <dbReference type="Proteomes" id="UP000500938"/>
    </source>
</evidence>
<dbReference type="AlphaFoldDB" id="A0A6M4IV53"/>
<evidence type="ECO:0000256" key="1">
    <source>
        <dbReference type="ARBA" id="ARBA00009497"/>
    </source>
</evidence>
<dbReference type="InterPro" id="IPR023188">
    <property type="entry name" value="DPS_DNA-bd_CS"/>
</dbReference>
<dbReference type="PIRSF" id="PIRSF005900">
    <property type="entry name" value="Dps"/>
    <property type="match status" value="1"/>
</dbReference>